<comment type="catalytic activity">
    <reaction evidence="9">
        <text>7-carboxy-7-carbaguanine + NH4(+) + 2 ATP = 7-cyano-7-carbaguanine + 2 AMP + 2 diphosphate + 2 H(+)</text>
        <dbReference type="Rhea" id="RHEA:27982"/>
        <dbReference type="ChEBI" id="CHEBI:15378"/>
        <dbReference type="ChEBI" id="CHEBI:28938"/>
        <dbReference type="ChEBI" id="CHEBI:30616"/>
        <dbReference type="ChEBI" id="CHEBI:33019"/>
        <dbReference type="ChEBI" id="CHEBI:45075"/>
        <dbReference type="ChEBI" id="CHEBI:61036"/>
        <dbReference type="ChEBI" id="CHEBI:456215"/>
        <dbReference type="EC" id="6.3.4.20"/>
    </reaction>
</comment>
<evidence type="ECO:0000256" key="4">
    <source>
        <dbReference type="ARBA" id="ARBA00022741"/>
    </source>
</evidence>
<evidence type="ECO:0000256" key="6">
    <source>
        <dbReference type="ARBA" id="ARBA00022840"/>
    </source>
</evidence>
<protein>
    <recommendedName>
        <fullName evidence="8">7-cyano-7-deazaguanine synthase</fullName>
        <ecNumber evidence="8">6.3.4.20</ecNumber>
    </recommendedName>
</protein>
<keyword evidence="3" id="KW-0479">Metal-binding</keyword>
<dbReference type="Gene3D" id="3.40.50.620">
    <property type="entry name" value="HUPs"/>
    <property type="match status" value="1"/>
</dbReference>
<evidence type="ECO:0000256" key="7">
    <source>
        <dbReference type="ARBA" id="ARBA00037993"/>
    </source>
</evidence>
<comment type="caution">
    <text evidence="10">The sequence shown here is derived from an EMBL/GenBank/DDBJ whole genome shotgun (WGS) entry which is preliminary data.</text>
</comment>
<keyword evidence="2" id="KW-0436">Ligase</keyword>
<proteinExistence type="inferred from homology"/>
<dbReference type="AlphaFoldDB" id="A0AAV8V1A5"/>
<organism evidence="10 11">
    <name type="scientific">Rhodosorus marinus</name>
    <dbReference type="NCBI Taxonomy" id="101924"/>
    <lineage>
        <taxon>Eukaryota</taxon>
        <taxon>Rhodophyta</taxon>
        <taxon>Stylonematophyceae</taxon>
        <taxon>Stylonematales</taxon>
        <taxon>Stylonemataceae</taxon>
        <taxon>Rhodosorus</taxon>
    </lineage>
</organism>
<dbReference type="GO" id="GO:0046872">
    <property type="term" value="F:metal ion binding"/>
    <property type="evidence" value="ECO:0007669"/>
    <property type="project" value="UniProtKB-KW"/>
</dbReference>
<dbReference type="PANTHER" id="PTHR42914">
    <property type="entry name" value="7-CYANO-7-DEAZAGUANINE SYNTHASE"/>
    <property type="match status" value="1"/>
</dbReference>
<comment type="pathway">
    <text evidence="1">Purine metabolism; 7-cyano-7-deazaguanine biosynthesis.</text>
</comment>
<dbReference type="Proteomes" id="UP001157974">
    <property type="component" value="Unassembled WGS sequence"/>
</dbReference>
<dbReference type="CDD" id="cd01995">
    <property type="entry name" value="QueC-like"/>
    <property type="match status" value="1"/>
</dbReference>
<evidence type="ECO:0000256" key="3">
    <source>
        <dbReference type="ARBA" id="ARBA00022723"/>
    </source>
</evidence>
<dbReference type="PIRSF" id="PIRSF006293">
    <property type="entry name" value="ExsB"/>
    <property type="match status" value="1"/>
</dbReference>
<dbReference type="SUPFAM" id="SSF52402">
    <property type="entry name" value="Adenine nucleotide alpha hydrolases-like"/>
    <property type="match status" value="1"/>
</dbReference>
<keyword evidence="4" id="KW-0547">Nucleotide-binding</keyword>
<dbReference type="PANTHER" id="PTHR42914:SF1">
    <property type="entry name" value="7-CYANO-7-DEAZAGUANINE SYNTHASE"/>
    <property type="match status" value="1"/>
</dbReference>
<dbReference type="InterPro" id="IPR014729">
    <property type="entry name" value="Rossmann-like_a/b/a_fold"/>
</dbReference>
<dbReference type="InterPro" id="IPR018317">
    <property type="entry name" value="QueC"/>
</dbReference>
<dbReference type="EC" id="6.3.4.20" evidence="8"/>
<dbReference type="Pfam" id="PF06508">
    <property type="entry name" value="QueC"/>
    <property type="match status" value="1"/>
</dbReference>
<keyword evidence="6" id="KW-0067">ATP-binding</keyword>
<dbReference type="NCBIfam" id="TIGR00364">
    <property type="entry name" value="7-cyano-7-deazaguanine synthase QueC"/>
    <property type="match status" value="1"/>
</dbReference>
<evidence type="ECO:0000313" key="10">
    <source>
        <dbReference type="EMBL" id="KAJ8907132.1"/>
    </source>
</evidence>
<comment type="similarity">
    <text evidence="7">Belongs to the QueC family.</text>
</comment>
<dbReference type="GO" id="GO:0016874">
    <property type="term" value="F:ligase activity"/>
    <property type="evidence" value="ECO:0007669"/>
    <property type="project" value="UniProtKB-KW"/>
</dbReference>
<keyword evidence="5" id="KW-0862">Zinc</keyword>
<evidence type="ECO:0000256" key="1">
    <source>
        <dbReference type="ARBA" id="ARBA00005061"/>
    </source>
</evidence>
<evidence type="ECO:0000256" key="9">
    <source>
        <dbReference type="ARBA" id="ARBA00047890"/>
    </source>
</evidence>
<dbReference type="HAMAP" id="MF_01633">
    <property type="entry name" value="QueC"/>
    <property type="match status" value="1"/>
</dbReference>
<accession>A0AAV8V1A5</accession>
<evidence type="ECO:0000256" key="8">
    <source>
        <dbReference type="ARBA" id="ARBA00039149"/>
    </source>
</evidence>
<name>A0AAV8V1A5_9RHOD</name>
<sequence>MKAGAGRLTRKWSNGFNPVNSWRRCVSSSPKETAIVLLSGGLDSATVLAIARERFRCVALSFDYGQRHKHELLAANELATHMKASKHVVVNLDLRVIGGSALTTDDIKVPKGRKNDDMSKSIPVTYVPARNTIFLSYAMALAETHESDHVFIGANAVDYSGYPDCRPEYFQAFQNMANLATKRSVESEESKLEVHAPLLNWTKQKIIQEGLARGVDYSMTHSCYDPAENGAPCESCDSCQLRRTAFLEIGFKEDPVVSRYR</sequence>
<evidence type="ECO:0000256" key="5">
    <source>
        <dbReference type="ARBA" id="ARBA00022833"/>
    </source>
</evidence>
<dbReference type="EMBL" id="JAMWBK010000003">
    <property type="protein sequence ID" value="KAJ8907132.1"/>
    <property type="molecule type" value="Genomic_DNA"/>
</dbReference>
<evidence type="ECO:0000256" key="2">
    <source>
        <dbReference type="ARBA" id="ARBA00022598"/>
    </source>
</evidence>
<keyword evidence="11" id="KW-1185">Reference proteome</keyword>
<gene>
    <name evidence="10" type="ORF">NDN08_003614</name>
</gene>
<evidence type="ECO:0000313" key="11">
    <source>
        <dbReference type="Proteomes" id="UP001157974"/>
    </source>
</evidence>
<reference evidence="10 11" key="1">
    <citation type="journal article" date="2023" name="Nat. Commun.">
        <title>Origin of minicircular mitochondrial genomes in red algae.</title>
        <authorList>
            <person name="Lee Y."/>
            <person name="Cho C.H."/>
            <person name="Lee Y.M."/>
            <person name="Park S.I."/>
            <person name="Yang J.H."/>
            <person name="West J.A."/>
            <person name="Bhattacharya D."/>
            <person name="Yoon H.S."/>
        </authorList>
    </citation>
    <scope>NUCLEOTIDE SEQUENCE [LARGE SCALE GENOMIC DNA]</scope>
    <source>
        <strain evidence="10 11">CCMP1338</strain>
        <tissue evidence="10">Whole cell</tissue>
    </source>
</reference>
<dbReference type="GO" id="GO:0005524">
    <property type="term" value="F:ATP binding"/>
    <property type="evidence" value="ECO:0007669"/>
    <property type="project" value="UniProtKB-KW"/>
</dbReference>